<keyword evidence="3 7" id="KW-0049">Antioxidant</keyword>
<dbReference type="GO" id="GO:0034599">
    <property type="term" value="P:cellular response to oxidative stress"/>
    <property type="evidence" value="ECO:0007669"/>
    <property type="project" value="InterPro"/>
</dbReference>
<dbReference type="SUPFAM" id="SSF52833">
    <property type="entry name" value="Thioredoxin-like"/>
    <property type="match status" value="1"/>
</dbReference>
<dbReference type="Proteomes" id="UP000398389">
    <property type="component" value="Unassembled WGS sequence"/>
</dbReference>
<dbReference type="GO" id="GO:0045454">
    <property type="term" value="P:cell redox homeostasis"/>
    <property type="evidence" value="ECO:0007669"/>
    <property type="project" value="TreeGrafter"/>
</dbReference>
<evidence type="ECO:0000256" key="3">
    <source>
        <dbReference type="ARBA" id="ARBA00022862"/>
    </source>
</evidence>
<dbReference type="Pfam" id="PF08534">
    <property type="entry name" value="Redoxin"/>
    <property type="match status" value="1"/>
</dbReference>
<reference evidence="9 10" key="1">
    <citation type="submission" date="2019-09" db="EMBL/GenBank/DDBJ databases">
        <authorList>
            <person name="Brejova B."/>
        </authorList>
    </citation>
    <scope>NUCLEOTIDE SEQUENCE [LARGE SCALE GENOMIC DNA]</scope>
</reference>
<evidence type="ECO:0000256" key="1">
    <source>
        <dbReference type="ARBA" id="ARBA00010505"/>
    </source>
</evidence>
<dbReference type="PANTHER" id="PTHR10430:SF39">
    <property type="entry name" value="PEROXISOMAL MEMBRANE ASSOCIATED PROTEIN 20"/>
    <property type="match status" value="1"/>
</dbReference>
<evidence type="ECO:0000313" key="10">
    <source>
        <dbReference type="Proteomes" id="UP000398389"/>
    </source>
</evidence>
<dbReference type="GO" id="GO:0005777">
    <property type="term" value="C:peroxisome"/>
    <property type="evidence" value="ECO:0007669"/>
    <property type="project" value="TreeGrafter"/>
</dbReference>
<dbReference type="GO" id="GO:0008379">
    <property type="term" value="F:thioredoxin peroxidase activity"/>
    <property type="evidence" value="ECO:0007669"/>
    <property type="project" value="InterPro"/>
</dbReference>
<dbReference type="AlphaFoldDB" id="A0A5E8AZJ8"/>
<dbReference type="Gene3D" id="3.40.30.10">
    <property type="entry name" value="Glutaredoxin"/>
    <property type="match status" value="1"/>
</dbReference>
<dbReference type="FunFam" id="3.40.30.10:FF:000159">
    <property type="entry name" value="Peroxiredoxin"/>
    <property type="match status" value="1"/>
</dbReference>
<dbReference type="GeneID" id="43579157"/>
<keyword evidence="4 7" id="KW-0560">Oxidoreductase</keyword>
<dbReference type="InterPro" id="IPR013740">
    <property type="entry name" value="Redoxin"/>
</dbReference>
<dbReference type="PROSITE" id="PS51352">
    <property type="entry name" value="THIOREDOXIN_2"/>
    <property type="match status" value="1"/>
</dbReference>
<dbReference type="InterPro" id="IPR013766">
    <property type="entry name" value="Thioredoxin_domain"/>
</dbReference>
<evidence type="ECO:0000313" key="9">
    <source>
        <dbReference type="EMBL" id="VVT44188.1"/>
    </source>
</evidence>
<evidence type="ECO:0000256" key="2">
    <source>
        <dbReference type="ARBA" id="ARBA00022559"/>
    </source>
</evidence>
<dbReference type="InterPro" id="IPR036249">
    <property type="entry name" value="Thioredoxin-like_sf"/>
</dbReference>
<feature type="domain" description="Thioredoxin" evidence="8">
    <location>
        <begin position="29"/>
        <end position="185"/>
    </location>
</feature>
<accession>A0A5E8AZJ8</accession>
<organism evidence="9 10">
    <name type="scientific">Magnusiomyces paraingens</name>
    <dbReference type="NCBI Taxonomy" id="2606893"/>
    <lineage>
        <taxon>Eukaryota</taxon>
        <taxon>Fungi</taxon>
        <taxon>Dikarya</taxon>
        <taxon>Ascomycota</taxon>
        <taxon>Saccharomycotina</taxon>
        <taxon>Dipodascomycetes</taxon>
        <taxon>Dipodascales</taxon>
        <taxon>Dipodascaceae</taxon>
        <taxon>Magnusiomyces</taxon>
    </lineage>
</organism>
<comment type="function">
    <text evidence="7">Thiol-specific peroxidase that catalyzes the reduction of hydrogen peroxide and organic hydroperoxides to water and alcohols, respectively. Plays a role in cell protection against oxidative stress by detoxifying peroxides.</text>
</comment>
<comment type="similarity">
    <text evidence="1 7">Belongs to the peroxiredoxin family. Prx5 subfamily.</text>
</comment>
<keyword evidence="10" id="KW-1185">Reference proteome</keyword>
<feature type="active site" description="Cysteine sulfenic acid (-SOH) intermediate" evidence="6">
    <location>
        <position position="73"/>
    </location>
</feature>
<dbReference type="CDD" id="cd03013">
    <property type="entry name" value="PRX5_like"/>
    <property type="match status" value="1"/>
</dbReference>
<keyword evidence="5 7" id="KW-0676">Redox-active center</keyword>
<keyword evidence="2 7" id="KW-0575">Peroxidase</keyword>
<gene>
    <name evidence="9" type="ORF">SAPINGB_P000333</name>
</gene>
<dbReference type="InterPro" id="IPR037944">
    <property type="entry name" value="PRX5-like"/>
</dbReference>
<dbReference type="PANTHER" id="PTHR10430">
    <property type="entry name" value="PEROXIREDOXIN"/>
    <property type="match status" value="1"/>
</dbReference>
<dbReference type="RefSeq" id="XP_031850948.1">
    <property type="nucleotide sequence ID" value="XM_031995057.1"/>
</dbReference>
<evidence type="ECO:0000256" key="5">
    <source>
        <dbReference type="ARBA" id="ARBA00023284"/>
    </source>
</evidence>
<proteinExistence type="inferred from homology"/>
<evidence type="ECO:0000256" key="7">
    <source>
        <dbReference type="RuleBase" id="RU366011"/>
    </source>
</evidence>
<evidence type="ECO:0000256" key="6">
    <source>
        <dbReference type="PIRSR" id="PIRSR637944-1"/>
    </source>
</evidence>
<dbReference type="OrthoDB" id="1882547at2759"/>
<protein>
    <recommendedName>
        <fullName evidence="8">Thioredoxin domain-containing protein</fullName>
    </recommendedName>
</protein>
<evidence type="ECO:0000256" key="4">
    <source>
        <dbReference type="ARBA" id="ARBA00023002"/>
    </source>
</evidence>
<sequence length="185" mass="19660">MSATLLSRRFTARPALFQRAFHASRASFLSVGDAVPSVPVQEGSPGNVVSLADETKKGKYVIVGVPGAFSPACSASHAPGYISHTGELAKKGVDGVFIVAVNDAFVTKAWADSLKTNDKVRFIADSHGEFSKEFGTLFDASKFFGNERTKRYAAVVENGKVTEAFIEPDSTGLSVSVAENVLKNL</sequence>
<dbReference type="GO" id="GO:0042744">
    <property type="term" value="P:hydrogen peroxide catabolic process"/>
    <property type="evidence" value="ECO:0007669"/>
    <property type="project" value="TreeGrafter"/>
</dbReference>
<evidence type="ECO:0000259" key="8">
    <source>
        <dbReference type="PROSITE" id="PS51352"/>
    </source>
</evidence>
<dbReference type="EMBL" id="CABVLU010000001">
    <property type="protein sequence ID" value="VVT44188.1"/>
    <property type="molecule type" value="Genomic_DNA"/>
</dbReference>
<dbReference type="GO" id="GO:0005739">
    <property type="term" value="C:mitochondrion"/>
    <property type="evidence" value="ECO:0007669"/>
    <property type="project" value="TreeGrafter"/>
</dbReference>
<dbReference type="GO" id="GO:0005829">
    <property type="term" value="C:cytosol"/>
    <property type="evidence" value="ECO:0007669"/>
    <property type="project" value="TreeGrafter"/>
</dbReference>
<name>A0A5E8AZJ8_9ASCO</name>